<evidence type="ECO:0000313" key="1">
    <source>
        <dbReference type="EMBL" id="UNO49515.1"/>
    </source>
</evidence>
<reference evidence="2" key="1">
    <citation type="journal article" date="2022" name="G3 (Bethesda)">
        <title>Unveiling the complete genome sequence of Alicyclobacillus acidoterrestris DSM 3922T, a taint-producing strain.</title>
        <authorList>
            <person name="Leonardo I.C."/>
            <person name="Barreto Crespo M.T."/>
            <person name="Gaspar F.B."/>
        </authorList>
    </citation>
    <scope>NUCLEOTIDE SEQUENCE [LARGE SCALE GENOMIC DNA]</scope>
    <source>
        <strain evidence="2">DSM 3922</strain>
    </source>
</reference>
<evidence type="ECO:0000313" key="2">
    <source>
        <dbReference type="Proteomes" id="UP000829401"/>
    </source>
</evidence>
<accession>A0A9E6ZFZ8</accession>
<accession>T0BNG6</accession>
<sequence length="305" mass="33173">MTSWIWLSSLLSLSGLVFLVISGPRTPSRVSYSLSTCLYAVSSIAALLGLIGVLFSHGETETYLFSLFGLQHYEGFRVGLATSIITLILYVLCALWMGWRWRAASAADVTEVAHDEALLMAWVTFGLSILILAPSLGQAFVGVAIAVLGAIYVVWRATLREGVRALEVRVVGSVALAIATILQTLPTWVAWHVLHTVQLSEIHYQVTSASWHGPMWLIWVWFIGSLLAIATVALAPRFVQPRPWASTTGMPLRIAAILGLSGGFYVWLVWPVVIASSWQIAIVAVAGLLMLGAVVMAFRRSQAVL</sequence>
<name>T0BNG6_ALIAG</name>
<proteinExistence type="predicted"/>
<dbReference type="AlphaFoldDB" id="T0BNG6"/>
<dbReference type="KEGG" id="aaco:K1I37_02900"/>
<organism evidence="1 2">
    <name type="scientific">Alicyclobacillus acidoterrestris (strain ATCC 49025 / DSM 3922 / CIP 106132 / NCIMB 13137 / GD3B)</name>
    <dbReference type="NCBI Taxonomy" id="1356854"/>
    <lineage>
        <taxon>Bacteria</taxon>
        <taxon>Bacillati</taxon>
        <taxon>Bacillota</taxon>
        <taxon>Bacilli</taxon>
        <taxon>Bacillales</taxon>
        <taxon>Alicyclobacillaceae</taxon>
        <taxon>Alicyclobacillus</taxon>
    </lineage>
</organism>
<dbReference type="Proteomes" id="UP000829401">
    <property type="component" value="Chromosome"/>
</dbReference>
<gene>
    <name evidence="1" type="ORF">K1I37_02900</name>
</gene>
<protein>
    <submittedName>
        <fullName evidence="1">Uncharacterized protein</fullName>
    </submittedName>
</protein>
<keyword evidence="2" id="KW-1185">Reference proteome</keyword>
<dbReference type="RefSeq" id="WP_021296838.1">
    <property type="nucleotide sequence ID" value="NZ_AURB01000136.1"/>
</dbReference>
<dbReference type="EMBL" id="CP080467">
    <property type="protein sequence ID" value="UNO49515.1"/>
    <property type="molecule type" value="Genomic_DNA"/>
</dbReference>